<name>M3DV33_LEPIR</name>
<comment type="caution">
    <text evidence="1">The sequence shown here is derived from an EMBL/GenBank/DDBJ whole genome shotgun (WGS) entry which is preliminary data.</text>
</comment>
<reference evidence="1 2" key="1">
    <citation type="submission" date="2013-01" db="EMBL/GenBank/DDBJ databases">
        <authorList>
            <person name="Harkins D.M."/>
            <person name="Durkin A.S."/>
            <person name="Brinkac L.M."/>
            <person name="Haft D.H."/>
            <person name="Selengut J.D."/>
            <person name="Sanka R."/>
            <person name="DePew J."/>
            <person name="Purushe J."/>
            <person name="Hartskeerl R.A."/>
            <person name="Ahmed A."/>
            <person name="van der Linden H."/>
            <person name="Goris M.G.A."/>
            <person name="Vinetz J.M."/>
            <person name="Sutton G.G."/>
            <person name="Nierman W.C."/>
            <person name="Fouts D.E."/>
        </authorList>
    </citation>
    <scope>NUCLEOTIDE SEQUENCE [LARGE SCALE GENOMIC DNA]</scope>
    <source>
        <strain evidence="1 2">TE 1992</strain>
    </source>
</reference>
<dbReference type="AlphaFoldDB" id="M3DV33"/>
<dbReference type="EMBL" id="AKWW02000002">
    <property type="protein sequence ID" value="EMF45008.1"/>
    <property type="molecule type" value="Genomic_DNA"/>
</dbReference>
<protein>
    <submittedName>
        <fullName evidence="1">Uncharacterized protein</fullName>
    </submittedName>
</protein>
<dbReference type="Proteomes" id="UP000011754">
    <property type="component" value="Unassembled WGS sequence"/>
</dbReference>
<organism evidence="1 2">
    <name type="scientific">Leptospira interrogans serovar Lora str. TE 1992</name>
    <dbReference type="NCBI Taxonomy" id="1193028"/>
    <lineage>
        <taxon>Bacteria</taxon>
        <taxon>Pseudomonadati</taxon>
        <taxon>Spirochaetota</taxon>
        <taxon>Spirochaetia</taxon>
        <taxon>Leptospirales</taxon>
        <taxon>Leptospiraceae</taxon>
        <taxon>Leptospira</taxon>
    </lineage>
</organism>
<proteinExistence type="predicted"/>
<gene>
    <name evidence="1" type="ORF">LEP1GSC067_1996</name>
</gene>
<sequence length="162" mass="19353">MGIQNLSPSLQKSLLYFSDQSAEGIVVLDRDWKTVYENHKFQNFWSFPNFQVLYEKIIPLLKSKKKERFENDISISNLLQEIEDSKDSFLNETNFQLQLSVHDFEDSYMIRFKPQPNAQPKIEYETGHWDRNTNLPNQKYFLNHFGNQISEEATFLEEHFSF</sequence>
<evidence type="ECO:0000313" key="2">
    <source>
        <dbReference type="Proteomes" id="UP000011754"/>
    </source>
</evidence>
<accession>M3DV33</accession>
<evidence type="ECO:0000313" key="1">
    <source>
        <dbReference type="EMBL" id="EMF45008.1"/>
    </source>
</evidence>